<name>E4X193_OIKDI</name>
<proteinExistence type="predicted"/>
<gene>
    <name evidence="1" type="ORF">GSOID_T00016024001</name>
</gene>
<protein>
    <submittedName>
        <fullName evidence="1">Uncharacterized protein</fullName>
    </submittedName>
</protein>
<dbReference type="InterPro" id="IPR011043">
    <property type="entry name" value="Gal_Oxase/kelch_b-propeller"/>
</dbReference>
<sequence>MKILAGLVAISTSQDLRECPDQNLADQCESSCSDQLAVCISGCSDATCQELCFTNYNSCSFHCPCNIFCPDGCEGCDNEICEDHSCPDQDLADECEGTCTSELGICLSTCSDPSCQESCFNSYNNCSFHCPCNIFCPDGCEGCDNDICLDGECRDDDLAAVCEANCSSDLESCLGNCSGANCQEDCYITHTSCILHCPCNIFCPSGCKNCDHELCGGNGGSDGPRQIIHLGDPEGTGFPVFFLTDEFGELFEPIEITLPSSGSSSYTVLNSAGFTIYKNEVYSFGGYASYGDAKTRILKFYPDECAFKSVGVSLKRDYYSNYGSIEVWDGGVWEPEGVYICFGSGSSTYKQCERFDGTSTTTVTSSRNSHQAGSMCVYDGRLLAIGGTSNDKYYTEMFDWEWNPATPHPEGHTYASCLSVKEGVLLFSSSSGAIPSKVWLFKEFNWNEVGSFVKSASYFTAVPLDNNTIMMYPGTYGKAAYRTNWDGEKFSDKIEEQLTNGQLRYDNTVHPVVFEGSINCPAPSF</sequence>
<dbReference type="Proteomes" id="UP000001307">
    <property type="component" value="Unassembled WGS sequence"/>
</dbReference>
<organism evidence="1">
    <name type="scientific">Oikopleura dioica</name>
    <name type="common">Tunicate</name>
    <dbReference type="NCBI Taxonomy" id="34765"/>
    <lineage>
        <taxon>Eukaryota</taxon>
        <taxon>Metazoa</taxon>
        <taxon>Chordata</taxon>
        <taxon>Tunicata</taxon>
        <taxon>Appendicularia</taxon>
        <taxon>Copelata</taxon>
        <taxon>Oikopleuridae</taxon>
        <taxon>Oikopleura</taxon>
    </lineage>
</organism>
<keyword evidence="2" id="KW-1185">Reference proteome</keyword>
<dbReference type="InterPro" id="IPR015915">
    <property type="entry name" value="Kelch-typ_b-propeller"/>
</dbReference>
<dbReference type="Gene3D" id="2.120.10.80">
    <property type="entry name" value="Kelch-type beta propeller"/>
    <property type="match status" value="1"/>
</dbReference>
<evidence type="ECO:0000313" key="2">
    <source>
        <dbReference type="Proteomes" id="UP000001307"/>
    </source>
</evidence>
<reference evidence="1" key="1">
    <citation type="journal article" date="2010" name="Science">
        <title>Plasticity of animal genome architecture unmasked by rapid evolution of a pelagic tunicate.</title>
        <authorList>
            <person name="Denoeud F."/>
            <person name="Henriet S."/>
            <person name="Mungpakdee S."/>
            <person name="Aury J.M."/>
            <person name="Da Silva C."/>
            <person name="Brinkmann H."/>
            <person name="Mikhaleva J."/>
            <person name="Olsen L.C."/>
            <person name="Jubin C."/>
            <person name="Canestro C."/>
            <person name="Bouquet J.M."/>
            <person name="Danks G."/>
            <person name="Poulain J."/>
            <person name="Campsteijn C."/>
            <person name="Adamski M."/>
            <person name="Cross I."/>
            <person name="Yadetie F."/>
            <person name="Muffato M."/>
            <person name="Louis A."/>
            <person name="Butcher S."/>
            <person name="Tsagkogeorga G."/>
            <person name="Konrad A."/>
            <person name="Singh S."/>
            <person name="Jensen M.F."/>
            <person name="Cong E.H."/>
            <person name="Eikeseth-Otteraa H."/>
            <person name="Noel B."/>
            <person name="Anthouard V."/>
            <person name="Porcel B.M."/>
            <person name="Kachouri-Lafond R."/>
            <person name="Nishino A."/>
            <person name="Ugolini M."/>
            <person name="Chourrout P."/>
            <person name="Nishida H."/>
            <person name="Aasland R."/>
            <person name="Huzurbazar S."/>
            <person name="Westhof E."/>
            <person name="Delsuc F."/>
            <person name="Lehrach H."/>
            <person name="Reinhardt R."/>
            <person name="Weissenbach J."/>
            <person name="Roy S.W."/>
            <person name="Artiguenave F."/>
            <person name="Postlethwait J.H."/>
            <person name="Manak J.R."/>
            <person name="Thompson E.M."/>
            <person name="Jaillon O."/>
            <person name="Du Pasquier L."/>
            <person name="Boudinot P."/>
            <person name="Liberles D.A."/>
            <person name="Volff J.N."/>
            <person name="Philippe H."/>
            <person name="Lenhard B."/>
            <person name="Roest Crollius H."/>
            <person name="Wincker P."/>
            <person name="Chourrout D."/>
        </authorList>
    </citation>
    <scope>NUCLEOTIDE SEQUENCE [LARGE SCALE GENOMIC DNA]</scope>
</reference>
<accession>E4X193</accession>
<dbReference type="AlphaFoldDB" id="E4X193"/>
<dbReference type="EMBL" id="FN653021">
    <property type="protein sequence ID" value="CBY23573.1"/>
    <property type="molecule type" value="Genomic_DNA"/>
</dbReference>
<dbReference type="SUPFAM" id="SSF50965">
    <property type="entry name" value="Galactose oxidase, central domain"/>
    <property type="match status" value="1"/>
</dbReference>
<dbReference type="OrthoDB" id="10338869at2759"/>
<dbReference type="InParanoid" id="E4X193"/>
<evidence type="ECO:0000313" key="1">
    <source>
        <dbReference type="EMBL" id="CBY23573.1"/>
    </source>
</evidence>